<feature type="transmembrane region" description="Helical" evidence="10">
    <location>
        <begin position="198"/>
        <end position="219"/>
    </location>
</feature>
<evidence type="ECO:0000256" key="9">
    <source>
        <dbReference type="SAM" id="MobiDB-lite"/>
    </source>
</evidence>
<dbReference type="EMBL" id="LQBL01000029">
    <property type="protein sequence ID" value="KUG52783.1"/>
    <property type="molecule type" value="Genomic_DNA"/>
</dbReference>
<evidence type="ECO:0000256" key="6">
    <source>
        <dbReference type="ARBA" id="ARBA00022777"/>
    </source>
</evidence>
<evidence type="ECO:0000256" key="3">
    <source>
        <dbReference type="ARBA" id="ARBA00022553"/>
    </source>
</evidence>
<dbReference type="Gene3D" id="1.20.5.1930">
    <property type="match status" value="1"/>
</dbReference>
<protein>
    <recommendedName>
        <fullName evidence="2">histidine kinase</fullName>
        <ecNumber evidence="2">2.7.13.3</ecNumber>
    </recommendedName>
</protein>
<dbReference type="GO" id="GO:0000155">
    <property type="term" value="F:phosphorelay sensor kinase activity"/>
    <property type="evidence" value="ECO:0007669"/>
    <property type="project" value="InterPro"/>
</dbReference>
<keyword evidence="7" id="KW-0067">ATP-binding</keyword>
<dbReference type="PANTHER" id="PTHR24421:SF10">
    <property type="entry name" value="NITRATE_NITRITE SENSOR PROTEIN NARQ"/>
    <property type="match status" value="1"/>
</dbReference>
<feature type="transmembrane region" description="Helical" evidence="10">
    <location>
        <begin position="171"/>
        <end position="191"/>
    </location>
</feature>
<dbReference type="GO" id="GO:0005524">
    <property type="term" value="F:ATP binding"/>
    <property type="evidence" value="ECO:0007669"/>
    <property type="project" value="UniProtKB-KW"/>
</dbReference>
<keyword evidence="4" id="KW-0808">Transferase</keyword>
<keyword evidence="10" id="KW-0472">Membrane</keyword>
<keyword evidence="10" id="KW-0812">Transmembrane</keyword>
<evidence type="ECO:0000256" key="2">
    <source>
        <dbReference type="ARBA" id="ARBA00012438"/>
    </source>
</evidence>
<gene>
    <name evidence="14" type="ORF">AVL62_14505</name>
</gene>
<dbReference type="InterPro" id="IPR036890">
    <property type="entry name" value="HATPase_C_sf"/>
</dbReference>
<dbReference type="Pfam" id="PF07730">
    <property type="entry name" value="HisKA_3"/>
    <property type="match status" value="1"/>
</dbReference>
<evidence type="ECO:0000256" key="4">
    <source>
        <dbReference type="ARBA" id="ARBA00022679"/>
    </source>
</evidence>
<evidence type="ECO:0000256" key="10">
    <source>
        <dbReference type="SAM" id="Phobius"/>
    </source>
</evidence>
<dbReference type="InterPro" id="IPR025828">
    <property type="entry name" value="Put_sensor_dom"/>
</dbReference>
<accession>A0A0W8I410</accession>
<dbReference type="Proteomes" id="UP000054837">
    <property type="component" value="Unassembled WGS sequence"/>
</dbReference>
<evidence type="ECO:0000256" key="5">
    <source>
        <dbReference type="ARBA" id="ARBA00022741"/>
    </source>
</evidence>
<organism evidence="14 15">
    <name type="scientific">Serinicoccus chungangensis</name>
    <dbReference type="NCBI Taxonomy" id="767452"/>
    <lineage>
        <taxon>Bacteria</taxon>
        <taxon>Bacillati</taxon>
        <taxon>Actinomycetota</taxon>
        <taxon>Actinomycetes</taxon>
        <taxon>Micrococcales</taxon>
        <taxon>Ornithinimicrobiaceae</taxon>
        <taxon>Serinicoccus</taxon>
    </lineage>
</organism>
<dbReference type="Pfam" id="PF13796">
    <property type="entry name" value="Sensor"/>
    <property type="match status" value="1"/>
</dbReference>
<dbReference type="PANTHER" id="PTHR24421">
    <property type="entry name" value="NITRATE/NITRITE SENSOR PROTEIN NARX-RELATED"/>
    <property type="match status" value="1"/>
</dbReference>
<sequence length="471" mass="49351">MQAPGAPGADPARMPRLVSGPDDGVEDDAPALPARPGAAPSRSGAAERASRLLDHWWTVCYLVTSLVTAVAALALAGLAIGGFFGMLGAGVGILVLVPAIWGSYGLAVLERHRIAAFLGLDIGQRAPSTAPGWRRALGLDERRLRALGWVGLHGLWGIVAGGLTLTLLVQGVLLATLPLWGPLAGGVTVLWGLRVESFLGMTLAWLVGVVLVLGMPWVARGLASVDVVLARWLVGEDPQAQLRRMSERVDTLTTSREDTLDSVEAERRRIERDLHDGPQQRLVSVAMTLGLARDALDRNPDDREAARQVRELLDEAHASSKEAITEMRQVARGIVPPILTDRGLDAAVSALAARSPVPVTVTSRLPAGRLDPTTEAIAYFSVSEALTNVAKHARATRAGVELGTARGLSGDLLAITVTDDGSGGAVVGGGSGLTGLRHRVGAVDGELHVHSPVGTGTTVAITLPLRAREPR</sequence>
<dbReference type="GO" id="GO:0016020">
    <property type="term" value="C:membrane"/>
    <property type="evidence" value="ECO:0007669"/>
    <property type="project" value="InterPro"/>
</dbReference>
<dbReference type="Pfam" id="PF02518">
    <property type="entry name" value="HATPase_c"/>
    <property type="match status" value="1"/>
</dbReference>
<evidence type="ECO:0000259" key="11">
    <source>
        <dbReference type="Pfam" id="PF02518"/>
    </source>
</evidence>
<feature type="transmembrane region" description="Helical" evidence="10">
    <location>
        <begin position="86"/>
        <end position="109"/>
    </location>
</feature>
<feature type="transmembrane region" description="Helical" evidence="10">
    <location>
        <begin position="56"/>
        <end position="80"/>
    </location>
</feature>
<evidence type="ECO:0000313" key="14">
    <source>
        <dbReference type="EMBL" id="KUG52783.1"/>
    </source>
</evidence>
<comment type="caution">
    <text evidence="14">The sequence shown here is derived from an EMBL/GenBank/DDBJ whole genome shotgun (WGS) entry which is preliminary data.</text>
</comment>
<keyword evidence="5" id="KW-0547">Nucleotide-binding</keyword>
<dbReference type="AlphaFoldDB" id="A0A0W8I410"/>
<feature type="domain" description="Histidine kinase/HSP90-like ATPase" evidence="11">
    <location>
        <begin position="382"/>
        <end position="466"/>
    </location>
</feature>
<feature type="region of interest" description="Disordered" evidence="9">
    <location>
        <begin position="1"/>
        <end position="43"/>
    </location>
</feature>
<feature type="domain" description="Putative sensor" evidence="13">
    <location>
        <begin position="61"/>
        <end position="233"/>
    </location>
</feature>
<dbReference type="CDD" id="cd16917">
    <property type="entry name" value="HATPase_UhpB-NarQ-NarX-like"/>
    <property type="match status" value="1"/>
</dbReference>
<feature type="transmembrane region" description="Helical" evidence="10">
    <location>
        <begin position="144"/>
        <end position="165"/>
    </location>
</feature>
<keyword evidence="10" id="KW-1133">Transmembrane helix</keyword>
<dbReference type="InterPro" id="IPR003594">
    <property type="entry name" value="HATPase_dom"/>
</dbReference>
<keyword evidence="15" id="KW-1185">Reference proteome</keyword>
<feature type="domain" description="Signal transduction histidine kinase subgroup 3 dimerisation and phosphoacceptor" evidence="12">
    <location>
        <begin position="266"/>
        <end position="337"/>
    </location>
</feature>
<proteinExistence type="predicted"/>
<dbReference type="STRING" id="767452.AVL62_14505"/>
<dbReference type="InterPro" id="IPR011712">
    <property type="entry name" value="Sig_transdc_His_kin_sub3_dim/P"/>
</dbReference>
<evidence type="ECO:0000256" key="7">
    <source>
        <dbReference type="ARBA" id="ARBA00022840"/>
    </source>
</evidence>
<comment type="catalytic activity">
    <reaction evidence="1">
        <text>ATP + protein L-histidine = ADP + protein N-phospho-L-histidine.</text>
        <dbReference type="EC" id="2.7.13.3"/>
    </reaction>
</comment>
<dbReference type="InterPro" id="IPR050482">
    <property type="entry name" value="Sensor_HK_TwoCompSys"/>
</dbReference>
<keyword evidence="3" id="KW-0597">Phosphoprotein</keyword>
<keyword evidence="6" id="KW-0418">Kinase</keyword>
<name>A0A0W8I410_9MICO</name>
<evidence type="ECO:0000259" key="12">
    <source>
        <dbReference type="Pfam" id="PF07730"/>
    </source>
</evidence>
<evidence type="ECO:0000256" key="1">
    <source>
        <dbReference type="ARBA" id="ARBA00000085"/>
    </source>
</evidence>
<reference evidence="14 15" key="1">
    <citation type="submission" date="2015-12" db="EMBL/GenBank/DDBJ databases">
        <title>Serinicoccus chungangenesis strain CD08_5 genome sequencing and assembly.</title>
        <authorList>
            <person name="Chander A.M."/>
            <person name="Kaur G."/>
            <person name="Nair G.R."/>
            <person name="Dhawan D.K."/>
            <person name="Kochhar R.K."/>
            <person name="Mayilraj S."/>
            <person name="Bhadada S.K."/>
        </authorList>
    </citation>
    <scope>NUCLEOTIDE SEQUENCE [LARGE SCALE GENOMIC DNA]</scope>
    <source>
        <strain evidence="14 15">CD08_5</strain>
    </source>
</reference>
<feature type="compositionally biased region" description="Low complexity" evidence="9">
    <location>
        <begin position="30"/>
        <end position="43"/>
    </location>
</feature>
<evidence type="ECO:0000256" key="8">
    <source>
        <dbReference type="ARBA" id="ARBA00023012"/>
    </source>
</evidence>
<evidence type="ECO:0000259" key="13">
    <source>
        <dbReference type="Pfam" id="PF13796"/>
    </source>
</evidence>
<dbReference type="GO" id="GO:0046983">
    <property type="term" value="F:protein dimerization activity"/>
    <property type="evidence" value="ECO:0007669"/>
    <property type="project" value="InterPro"/>
</dbReference>
<dbReference type="SUPFAM" id="SSF55874">
    <property type="entry name" value="ATPase domain of HSP90 chaperone/DNA topoisomerase II/histidine kinase"/>
    <property type="match status" value="1"/>
</dbReference>
<dbReference type="Gene3D" id="3.30.565.10">
    <property type="entry name" value="Histidine kinase-like ATPase, C-terminal domain"/>
    <property type="match status" value="1"/>
</dbReference>
<evidence type="ECO:0000313" key="15">
    <source>
        <dbReference type="Proteomes" id="UP000054837"/>
    </source>
</evidence>
<dbReference type="EC" id="2.7.13.3" evidence="2"/>
<keyword evidence="8" id="KW-0902">Two-component regulatory system</keyword>